<protein>
    <recommendedName>
        <fullName evidence="9">Tetraspanin-3</fullName>
    </recommendedName>
</protein>
<evidence type="ECO:0000256" key="5">
    <source>
        <dbReference type="ARBA" id="ARBA00023136"/>
    </source>
</evidence>
<evidence type="ECO:0000256" key="3">
    <source>
        <dbReference type="ARBA" id="ARBA00022692"/>
    </source>
</evidence>
<comment type="subunit">
    <text evidence="8">Interacts with claudin-11/CLDN11 and integrins.</text>
</comment>
<reference evidence="12" key="2">
    <citation type="submission" date="2025-09" db="UniProtKB">
        <authorList>
            <consortium name="Ensembl"/>
        </authorList>
    </citation>
    <scope>IDENTIFICATION</scope>
</reference>
<evidence type="ECO:0000313" key="12">
    <source>
        <dbReference type="Ensembl" id="ENSCCEP00000027019.1"/>
    </source>
</evidence>
<dbReference type="Pfam" id="PF00335">
    <property type="entry name" value="Tetraspanin"/>
    <property type="match status" value="1"/>
</dbReference>
<gene>
    <name evidence="12" type="primary">TSPAN3</name>
</gene>
<comment type="subcellular location">
    <subcellularLocation>
        <location evidence="1">Membrane</location>
        <topology evidence="1">Multi-pass membrane protein</topology>
    </subcellularLocation>
</comment>
<dbReference type="InterPro" id="IPR008952">
    <property type="entry name" value="Tetraspanin_EC2_sf"/>
</dbReference>
<dbReference type="FunFam" id="1.10.1450.10:FF:000004">
    <property type="entry name" value="Tetraspanin"/>
    <property type="match status" value="1"/>
</dbReference>
<feature type="transmembrane region" description="Helical" evidence="11">
    <location>
        <begin position="235"/>
        <end position="258"/>
    </location>
</feature>
<feature type="region of interest" description="Disordered" evidence="10">
    <location>
        <begin position="112"/>
        <end position="135"/>
    </location>
</feature>
<reference evidence="12" key="1">
    <citation type="submission" date="2025-08" db="UniProtKB">
        <authorList>
            <consortium name="Ensembl"/>
        </authorList>
    </citation>
    <scope>IDENTIFICATION</scope>
</reference>
<dbReference type="InterPro" id="IPR018503">
    <property type="entry name" value="Tetraspanin_CS"/>
</dbReference>
<proteinExistence type="inferred from homology"/>
<dbReference type="PRINTS" id="PR00259">
    <property type="entry name" value="TMFOUR"/>
</dbReference>
<keyword evidence="4 11" id="KW-1133">Transmembrane helix</keyword>
<evidence type="ECO:0000256" key="4">
    <source>
        <dbReference type="ARBA" id="ARBA00022989"/>
    </source>
</evidence>
<keyword evidence="3 11" id="KW-0812">Transmembrane</keyword>
<dbReference type="SUPFAM" id="SSF48652">
    <property type="entry name" value="Tetraspanin"/>
    <property type="match status" value="1"/>
</dbReference>
<evidence type="ECO:0000256" key="8">
    <source>
        <dbReference type="ARBA" id="ARBA00065266"/>
    </source>
</evidence>
<dbReference type="PANTHER" id="PTHR19282">
    <property type="entry name" value="TETRASPANIN"/>
    <property type="match status" value="1"/>
</dbReference>
<feature type="transmembrane region" description="Helical" evidence="11">
    <location>
        <begin position="270"/>
        <end position="294"/>
    </location>
</feature>
<keyword evidence="13" id="KW-1185">Reference proteome</keyword>
<dbReference type="AlphaFoldDB" id="A0A8C0VPM3"/>
<feature type="transmembrane region" description="Helical" evidence="11">
    <location>
        <begin position="199"/>
        <end position="223"/>
    </location>
</feature>
<dbReference type="GO" id="GO:0005886">
    <property type="term" value="C:plasma membrane"/>
    <property type="evidence" value="ECO:0007669"/>
    <property type="project" value="TreeGrafter"/>
</dbReference>
<feature type="compositionally biased region" description="Basic and acidic residues" evidence="10">
    <location>
        <begin position="112"/>
        <end position="122"/>
    </location>
</feature>
<keyword evidence="6" id="KW-0325">Glycoprotein</keyword>
<dbReference type="Ensembl" id="ENSCCET00000040080.1">
    <property type="protein sequence ID" value="ENSCCEP00000027019.1"/>
    <property type="gene ID" value="ENSCCEG00000023626.1"/>
</dbReference>
<dbReference type="Proteomes" id="UP000694410">
    <property type="component" value="Unplaced"/>
</dbReference>
<organism evidence="12 13">
    <name type="scientific">Cyanistes caeruleus</name>
    <name type="common">Eurasian blue tit</name>
    <name type="synonym">Parus caeruleus</name>
    <dbReference type="NCBI Taxonomy" id="156563"/>
    <lineage>
        <taxon>Eukaryota</taxon>
        <taxon>Metazoa</taxon>
        <taxon>Chordata</taxon>
        <taxon>Craniata</taxon>
        <taxon>Vertebrata</taxon>
        <taxon>Euteleostomi</taxon>
        <taxon>Archelosauria</taxon>
        <taxon>Archosauria</taxon>
        <taxon>Dinosauria</taxon>
        <taxon>Saurischia</taxon>
        <taxon>Theropoda</taxon>
        <taxon>Coelurosauria</taxon>
        <taxon>Aves</taxon>
        <taxon>Neognathae</taxon>
        <taxon>Neoaves</taxon>
        <taxon>Telluraves</taxon>
        <taxon>Australaves</taxon>
        <taxon>Passeriformes</taxon>
        <taxon>Paridae</taxon>
        <taxon>Cyanistes</taxon>
    </lineage>
</organism>
<comment type="similarity">
    <text evidence="2">Belongs to the tetraspanin (TM4SF) family.</text>
</comment>
<name>A0A8C0VPM3_CYACU</name>
<evidence type="ECO:0000313" key="13">
    <source>
        <dbReference type="Proteomes" id="UP000694410"/>
    </source>
</evidence>
<keyword evidence="5 11" id="KW-0472">Membrane</keyword>
<evidence type="ECO:0000256" key="9">
    <source>
        <dbReference type="ARBA" id="ARBA00072060"/>
    </source>
</evidence>
<accession>A0A8C0VPM3</accession>
<evidence type="ECO:0000256" key="10">
    <source>
        <dbReference type="SAM" id="MobiDB-lite"/>
    </source>
</evidence>
<evidence type="ECO:0000256" key="11">
    <source>
        <dbReference type="SAM" id="Phobius"/>
    </source>
</evidence>
<evidence type="ECO:0000256" key="2">
    <source>
        <dbReference type="ARBA" id="ARBA00006840"/>
    </source>
</evidence>
<dbReference type="CDD" id="cd03163">
    <property type="entry name" value="TM4SF8_like_LEL"/>
    <property type="match status" value="1"/>
</dbReference>
<evidence type="ECO:0000256" key="1">
    <source>
        <dbReference type="ARBA" id="ARBA00004141"/>
    </source>
</evidence>
<feature type="transmembrane region" description="Helical" evidence="11">
    <location>
        <begin position="395"/>
        <end position="422"/>
    </location>
</feature>
<evidence type="ECO:0000256" key="7">
    <source>
        <dbReference type="ARBA" id="ARBA00055382"/>
    </source>
</evidence>
<comment type="function">
    <text evidence="7">Regulates the proliferation and migration of oligodendrocytes, a process essential for normal myelination and repair.</text>
</comment>
<dbReference type="PROSITE" id="PS00421">
    <property type="entry name" value="TM4_1"/>
    <property type="match status" value="1"/>
</dbReference>
<dbReference type="PANTHER" id="PTHR19282:SF48">
    <property type="entry name" value="TETRASPANIN-3"/>
    <property type="match status" value="1"/>
</dbReference>
<dbReference type="Gene3D" id="1.10.1450.10">
    <property type="entry name" value="Tetraspanin"/>
    <property type="match status" value="1"/>
</dbReference>
<sequence length="440" mass="47283">MFSSSPSPALPACLSALLPSRPSAALRAQTPPIKPPLRRRAGAFLIPSGTEGLLKMSPALWRSFLREDVNVQSSLVLALRLQGSLKIIASGGERQAQAVFVILCYLDSEAGRQHRPPPHDKAPSGLPRGGASCGRDRTEGERFAILGASAPSSHVTRAAAILGCPRGRAVTCGGAEGTGVGPGLCGAMGQCGITSSKTVLVFLNLIFWAAAGILCYVGAYVFITYDDYDHFFEDVYTLIPAVIIIAVGTLLFIIGLIGCCATIRESRCGLATFVIILLLVFITEVVVVVLGYIYRAKVEDEVDHSIQKVYNGYNGTNPDAASRAIDYVQRQLRCCGIHNYSDWENTVWFKQTKNNSVPLSCCKAALSNCTGSLTRPMDLYSEGCEALVVKKLQEIMMYVIWAALAFAAIQLLGMLCACIVLCRRSRDPAYELLIAGGTYA</sequence>
<evidence type="ECO:0000256" key="6">
    <source>
        <dbReference type="ARBA" id="ARBA00023180"/>
    </source>
</evidence>
<dbReference type="InterPro" id="IPR018499">
    <property type="entry name" value="Tetraspanin/Peripherin"/>
</dbReference>